<evidence type="ECO:0000259" key="3">
    <source>
        <dbReference type="PROSITE" id="PS50157"/>
    </source>
</evidence>
<dbReference type="EMBL" id="CP136898">
    <property type="protein sequence ID" value="WOL20180.1"/>
    <property type="molecule type" value="Genomic_DNA"/>
</dbReference>
<dbReference type="PROSITE" id="PS50157">
    <property type="entry name" value="ZINC_FINGER_C2H2_2"/>
    <property type="match status" value="1"/>
</dbReference>
<evidence type="ECO:0000256" key="2">
    <source>
        <dbReference type="SAM" id="MobiDB-lite"/>
    </source>
</evidence>
<dbReference type="GO" id="GO:0003700">
    <property type="term" value="F:DNA-binding transcription factor activity"/>
    <property type="evidence" value="ECO:0007669"/>
    <property type="project" value="InterPro"/>
</dbReference>
<feature type="compositionally biased region" description="Low complexity" evidence="2">
    <location>
        <begin position="179"/>
        <end position="190"/>
    </location>
</feature>
<evidence type="ECO:0000313" key="4">
    <source>
        <dbReference type="EMBL" id="WOL20180.1"/>
    </source>
</evidence>
<feature type="region of interest" description="Disordered" evidence="2">
    <location>
        <begin position="179"/>
        <end position="211"/>
    </location>
</feature>
<dbReference type="Gene3D" id="3.30.160.60">
    <property type="entry name" value="Classic Zinc Finger"/>
    <property type="match status" value="1"/>
</dbReference>
<accession>A0AAQ3L4Y8</accession>
<keyword evidence="1" id="KW-0862">Zinc</keyword>
<dbReference type="GO" id="GO:0009739">
    <property type="term" value="P:response to gibberellin"/>
    <property type="evidence" value="ECO:0007669"/>
    <property type="project" value="InterPro"/>
</dbReference>
<reference evidence="4 5" key="1">
    <citation type="submission" date="2023-10" db="EMBL/GenBank/DDBJ databases">
        <title>Chromosome-scale genome assembly provides insights into flower coloration mechanisms of Canna indica.</title>
        <authorList>
            <person name="Li C."/>
        </authorList>
    </citation>
    <scope>NUCLEOTIDE SEQUENCE [LARGE SCALE GENOMIC DNA]</scope>
    <source>
        <tissue evidence="4">Flower</tissue>
    </source>
</reference>
<dbReference type="InterPro" id="IPR044291">
    <property type="entry name" value="GIS/GIS2/ZFP8"/>
</dbReference>
<dbReference type="InterPro" id="IPR036236">
    <property type="entry name" value="Znf_C2H2_sf"/>
</dbReference>
<dbReference type="InterPro" id="IPR013087">
    <property type="entry name" value="Znf_C2H2_type"/>
</dbReference>
<protein>
    <submittedName>
        <fullName evidence="4">Zinc finger protein 8</fullName>
    </submittedName>
</protein>
<keyword evidence="1" id="KW-0479">Metal-binding</keyword>
<evidence type="ECO:0000256" key="1">
    <source>
        <dbReference type="PROSITE-ProRule" id="PRU00042"/>
    </source>
</evidence>
<sequence>MNEQEMPSQEKVRLFGVNFSTEEYQVVCPSVKSNGESARKFECHFCFRKFPTSQALGGHQNAHKRERQHAKRAAMAAHHYYQSPSFAPFGHLPSAARFDHHLSPPARHYPSAAARFQGGLCFAPPRPINSSLLPGVWRLPVHAGTASFQNGECRPSSRLLFIERDSGEVAVEGDCGVASSSSSNCCSLPSPKEHSRFSSGSKNSLSLDLHL</sequence>
<dbReference type="AlphaFoldDB" id="A0AAQ3L4Y8"/>
<feature type="compositionally biased region" description="Polar residues" evidence="2">
    <location>
        <begin position="197"/>
        <end position="211"/>
    </location>
</feature>
<dbReference type="PANTHER" id="PTHR46547">
    <property type="entry name" value="ZINC FINGER PROTEIN GIS"/>
    <property type="match status" value="1"/>
</dbReference>
<keyword evidence="1" id="KW-0863">Zinc-finger</keyword>
<feature type="domain" description="C2H2-type" evidence="3">
    <location>
        <begin position="41"/>
        <end position="68"/>
    </location>
</feature>
<evidence type="ECO:0000313" key="5">
    <source>
        <dbReference type="Proteomes" id="UP001327560"/>
    </source>
</evidence>
<dbReference type="Proteomes" id="UP001327560">
    <property type="component" value="Chromosome 9"/>
</dbReference>
<name>A0AAQ3L4Y8_9LILI</name>
<dbReference type="PROSITE" id="PS00028">
    <property type="entry name" value="ZINC_FINGER_C2H2_1"/>
    <property type="match status" value="1"/>
</dbReference>
<dbReference type="SUPFAM" id="SSF57667">
    <property type="entry name" value="beta-beta-alpha zinc fingers"/>
    <property type="match status" value="1"/>
</dbReference>
<organism evidence="4 5">
    <name type="scientific">Canna indica</name>
    <name type="common">Indian-shot</name>
    <dbReference type="NCBI Taxonomy" id="4628"/>
    <lineage>
        <taxon>Eukaryota</taxon>
        <taxon>Viridiplantae</taxon>
        <taxon>Streptophyta</taxon>
        <taxon>Embryophyta</taxon>
        <taxon>Tracheophyta</taxon>
        <taxon>Spermatophyta</taxon>
        <taxon>Magnoliopsida</taxon>
        <taxon>Liliopsida</taxon>
        <taxon>Zingiberales</taxon>
        <taxon>Cannaceae</taxon>
        <taxon>Canna</taxon>
    </lineage>
</organism>
<dbReference type="PANTHER" id="PTHR46547:SF7">
    <property type="entry name" value="ZINC FINGER PROTEIN GIS"/>
    <property type="match status" value="1"/>
</dbReference>
<dbReference type="GO" id="GO:0008270">
    <property type="term" value="F:zinc ion binding"/>
    <property type="evidence" value="ECO:0007669"/>
    <property type="project" value="UniProtKB-KW"/>
</dbReference>
<proteinExistence type="predicted"/>
<gene>
    <name evidence="4" type="ORF">Cni_G28983</name>
</gene>
<keyword evidence="5" id="KW-1185">Reference proteome</keyword>
<dbReference type="GO" id="GO:0010090">
    <property type="term" value="P:trichome morphogenesis"/>
    <property type="evidence" value="ECO:0007669"/>
    <property type="project" value="InterPro"/>
</dbReference>